<comment type="caution">
    <text evidence="1">The sequence shown here is derived from an EMBL/GenBank/DDBJ whole genome shotgun (WGS) entry which is preliminary data.</text>
</comment>
<dbReference type="Proteomes" id="UP000237105">
    <property type="component" value="Unassembled WGS sequence"/>
</dbReference>
<evidence type="ECO:0000313" key="1">
    <source>
        <dbReference type="EMBL" id="PON44911.1"/>
    </source>
</evidence>
<organism evidence="1 2">
    <name type="scientific">Parasponia andersonii</name>
    <name type="common">Sponia andersonii</name>
    <dbReference type="NCBI Taxonomy" id="3476"/>
    <lineage>
        <taxon>Eukaryota</taxon>
        <taxon>Viridiplantae</taxon>
        <taxon>Streptophyta</taxon>
        <taxon>Embryophyta</taxon>
        <taxon>Tracheophyta</taxon>
        <taxon>Spermatophyta</taxon>
        <taxon>Magnoliopsida</taxon>
        <taxon>eudicotyledons</taxon>
        <taxon>Gunneridae</taxon>
        <taxon>Pentapetalae</taxon>
        <taxon>rosids</taxon>
        <taxon>fabids</taxon>
        <taxon>Rosales</taxon>
        <taxon>Cannabaceae</taxon>
        <taxon>Parasponia</taxon>
    </lineage>
</organism>
<sequence>MICVEKSRVQEITLTRRGFYLRRGHVPSTQYVQRRSSQIKRGHALSSRGIYFVGFDTHHFYTSPLHFVSCPFSSSLSARPRPSSLSSVSHSLASSLIRCLARSPTVSFDHQLSLSCSVALRHFVSLSLLAKPRPTQLTELSFSLAHSFIVKVLSVSRILSIVFFLAKSSPGDSDSRSPLFTHLDRIINIRNRGIYLLL</sequence>
<reference evidence="2" key="1">
    <citation type="submission" date="2016-06" db="EMBL/GenBank/DDBJ databases">
        <title>Parallel loss of symbiosis genes in relatives of nitrogen-fixing non-legume Parasponia.</title>
        <authorList>
            <person name="Van Velzen R."/>
            <person name="Holmer R."/>
            <person name="Bu F."/>
            <person name="Rutten L."/>
            <person name="Van Zeijl A."/>
            <person name="Liu W."/>
            <person name="Santuari L."/>
            <person name="Cao Q."/>
            <person name="Sharma T."/>
            <person name="Shen D."/>
            <person name="Roswanjaya Y."/>
            <person name="Wardhani T."/>
            <person name="Kalhor M.S."/>
            <person name="Jansen J."/>
            <person name="Van den Hoogen J."/>
            <person name="Gungor B."/>
            <person name="Hartog M."/>
            <person name="Hontelez J."/>
            <person name="Verver J."/>
            <person name="Yang W.-C."/>
            <person name="Schijlen E."/>
            <person name="Repin R."/>
            <person name="Schilthuizen M."/>
            <person name="Schranz E."/>
            <person name="Heidstra R."/>
            <person name="Miyata K."/>
            <person name="Fedorova E."/>
            <person name="Kohlen W."/>
            <person name="Bisseling T."/>
            <person name="Smit S."/>
            <person name="Geurts R."/>
        </authorList>
    </citation>
    <scope>NUCLEOTIDE SEQUENCE [LARGE SCALE GENOMIC DNA]</scope>
    <source>
        <strain evidence="2">cv. WU1-14</strain>
    </source>
</reference>
<accession>A0A2P5B823</accession>
<protein>
    <submittedName>
        <fullName evidence="1">Uncharacterized protein</fullName>
    </submittedName>
</protein>
<dbReference type="EMBL" id="JXTB01000341">
    <property type="protein sequence ID" value="PON44911.1"/>
    <property type="molecule type" value="Genomic_DNA"/>
</dbReference>
<keyword evidence="2" id="KW-1185">Reference proteome</keyword>
<proteinExistence type="predicted"/>
<evidence type="ECO:0000313" key="2">
    <source>
        <dbReference type="Proteomes" id="UP000237105"/>
    </source>
</evidence>
<gene>
    <name evidence="1" type="ORF">PanWU01x14_262840</name>
</gene>
<name>A0A2P5B823_PARAD</name>
<dbReference type="AlphaFoldDB" id="A0A2P5B823"/>